<accession>A0A0F9PJ11</accession>
<evidence type="ECO:0000313" key="2">
    <source>
        <dbReference type="EMBL" id="KKN31790.1"/>
    </source>
</evidence>
<gene>
    <name evidence="2" type="ORF">LCGC14_0820430</name>
</gene>
<protein>
    <submittedName>
        <fullName evidence="2">Uncharacterized protein</fullName>
    </submittedName>
</protein>
<proteinExistence type="predicted"/>
<keyword evidence="1" id="KW-0175">Coiled coil</keyword>
<dbReference type="EMBL" id="LAZR01002302">
    <property type="protein sequence ID" value="KKN31790.1"/>
    <property type="molecule type" value="Genomic_DNA"/>
</dbReference>
<sequence length="158" mass="16723">MSTALASIGGLSKILAVGGLAANIAGTVFSGISANKAAQEEADDIEFQAQLQREESQEEADRLDKKNKKFLAMQSLRFLKGGVTLVDSPLIILQETREESAKESGAVRKRGKALFSFGIRKAARTRASGRSAFIGSLFSGLGTAGVGAFELNRLGVFK</sequence>
<dbReference type="AlphaFoldDB" id="A0A0F9PJ11"/>
<name>A0A0F9PJ11_9ZZZZ</name>
<feature type="coiled-coil region" evidence="1">
    <location>
        <begin position="35"/>
        <end position="73"/>
    </location>
</feature>
<organism evidence="2">
    <name type="scientific">marine sediment metagenome</name>
    <dbReference type="NCBI Taxonomy" id="412755"/>
    <lineage>
        <taxon>unclassified sequences</taxon>
        <taxon>metagenomes</taxon>
        <taxon>ecological metagenomes</taxon>
    </lineage>
</organism>
<comment type="caution">
    <text evidence="2">The sequence shown here is derived from an EMBL/GenBank/DDBJ whole genome shotgun (WGS) entry which is preliminary data.</text>
</comment>
<reference evidence="2" key="1">
    <citation type="journal article" date="2015" name="Nature">
        <title>Complex archaea that bridge the gap between prokaryotes and eukaryotes.</title>
        <authorList>
            <person name="Spang A."/>
            <person name="Saw J.H."/>
            <person name="Jorgensen S.L."/>
            <person name="Zaremba-Niedzwiedzka K."/>
            <person name="Martijn J."/>
            <person name="Lind A.E."/>
            <person name="van Eijk R."/>
            <person name="Schleper C."/>
            <person name="Guy L."/>
            <person name="Ettema T.J."/>
        </authorList>
    </citation>
    <scope>NUCLEOTIDE SEQUENCE</scope>
</reference>
<evidence type="ECO:0000256" key="1">
    <source>
        <dbReference type="SAM" id="Coils"/>
    </source>
</evidence>